<dbReference type="RefSeq" id="XP_002504609.1">
    <property type="nucleotide sequence ID" value="XM_002504563.1"/>
</dbReference>
<dbReference type="SUPFAM" id="SSF69593">
    <property type="entry name" value="Glycerol-3-phosphate (1)-acyltransferase"/>
    <property type="match status" value="1"/>
</dbReference>
<dbReference type="Proteomes" id="UP000002009">
    <property type="component" value="Chromosome 9"/>
</dbReference>
<sequence length="321" mass="35268">MAHGTTPDGILGKVIGLVSLFAVLPVFSLSMPLAFMFGSPSCWGFGEKYRPSFSYVWSKFMTETVMGCRLKLVGTRALYKDGPCVYLSNHRAWADFFIDMYLTEGRAFILSRFAVAYVFPAFMLPAMWVGAVFAFKRGKAGAHDELNNALDAHFKTFTDFSGFVVYPEGTRNVRPKSLPLKRGLIKYTHSRGMDVQIIIGGHKEHVLSEQRGSASWGVEIPVGYSDVISSKAFVGDFEGFYAEVKRAWELEWDRVYGDKDRPTRPHHPKVQLVEYTNGMSVLLVASSALCSVAGVFAVIWCVTLAAAAMPLGVALGAASGA</sequence>
<dbReference type="STRING" id="296587.C1ECA5"/>
<feature type="transmembrane region" description="Helical" evidence="1">
    <location>
        <begin position="281"/>
        <end position="309"/>
    </location>
</feature>
<keyword evidence="1" id="KW-0472">Membrane</keyword>
<keyword evidence="1" id="KW-1133">Transmembrane helix</keyword>
<evidence type="ECO:0000256" key="1">
    <source>
        <dbReference type="SAM" id="Phobius"/>
    </source>
</evidence>
<reference evidence="3 4" key="1">
    <citation type="journal article" date="2009" name="Science">
        <title>Green evolution and dynamic adaptations revealed by genomes of the marine picoeukaryotes Micromonas.</title>
        <authorList>
            <person name="Worden A.Z."/>
            <person name="Lee J.H."/>
            <person name="Mock T."/>
            <person name="Rouze P."/>
            <person name="Simmons M.P."/>
            <person name="Aerts A.L."/>
            <person name="Allen A.E."/>
            <person name="Cuvelier M.L."/>
            <person name="Derelle E."/>
            <person name="Everett M.V."/>
            <person name="Foulon E."/>
            <person name="Grimwood J."/>
            <person name="Gundlach H."/>
            <person name="Henrissat B."/>
            <person name="Napoli C."/>
            <person name="McDonald S.M."/>
            <person name="Parker M.S."/>
            <person name="Rombauts S."/>
            <person name="Salamov A."/>
            <person name="Von Dassow P."/>
            <person name="Badger J.H."/>
            <person name="Coutinho P.M."/>
            <person name="Demir E."/>
            <person name="Dubchak I."/>
            <person name="Gentemann C."/>
            <person name="Eikrem W."/>
            <person name="Gready J.E."/>
            <person name="John U."/>
            <person name="Lanier W."/>
            <person name="Lindquist E.A."/>
            <person name="Lucas S."/>
            <person name="Mayer K.F."/>
            <person name="Moreau H."/>
            <person name="Not F."/>
            <person name="Otillar R."/>
            <person name="Panaud O."/>
            <person name="Pangilinan J."/>
            <person name="Paulsen I."/>
            <person name="Piegu B."/>
            <person name="Poliakov A."/>
            <person name="Robbens S."/>
            <person name="Schmutz J."/>
            <person name="Toulza E."/>
            <person name="Wyss T."/>
            <person name="Zelensky A."/>
            <person name="Zhou K."/>
            <person name="Armbrust E.V."/>
            <person name="Bhattacharya D."/>
            <person name="Goodenough U.W."/>
            <person name="Van de Peer Y."/>
            <person name="Grigoriev I.V."/>
        </authorList>
    </citation>
    <scope>NUCLEOTIDE SEQUENCE [LARGE SCALE GENOMIC DNA]</scope>
    <source>
        <strain evidence="4">RCC299 / NOUM17</strain>
    </source>
</reference>
<dbReference type="GeneID" id="8246158"/>
<proteinExistence type="predicted"/>
<feature type="domain" description="Phospholipid/glycerol acyltransferase" evidence="2">
    <location>
        <begin position="84"/>
        <end position="202"/>
    </location>
</feature>
<name>C1ECA5_MICCC</name>
<feature type="transmembrane region" description="Helical" evidence="1">
    <location>
        <begin position="14"/>
        <end position="37"/>
    </location>
</feature>
<dbReference type="eggNOG" id="ENOG502S4T3">
    <property type="taxonomic scope" value="Eukaryota"/>
</dbReference>
<evidence type="ECO:0000313" key="3">
    <source>
        <dbReference type="EMBL" id="ACO65867.1"/>
    </source>
</evidence>
<evidence type="ECO:0000259" key="2">
    <source>
        <dbReference type="SMART" id="SM00563"/>
    </source>
</evidence>
<dbReference type="EMBL" id="CP001329">
    <property type="protein sequence ID" value="ACO65867.1"/>
    <property type="molecule type" value="Genomic_DNA"/>
</dbReference>
<keyword evidence="1" id="KW-0812">Transmembrane</keyword>
<dbReference type="AlphaFoldDB" id="C1ECA5"/>
<dbReference type="OMA" id="HRAWADF"/>
<dbReference type="SMART" id="SM00563">
    <property type="entry name" value="PlsC"/>
    <property type="match status" value="1"/>
</dbReference>
<dbReference type="KEGG" id="mis:MICPUN_61350"/>
<dbReference type="InterPro" id="IPR002123">
    <property type="entry name" value="Plipid/glycerol_acylTrfase"/>
</dbReference>
<dbReference type="Pfam" id="PF01553">
    <property type="entry name" value="Acyltransferase"/>
    <property type="match status" value="1"/>
</dbReference>
<keyword evidence="4" id="KW-1185">Reference proteome</keyword>
<organism evidence="3 4">
    <name type="scientific">Micromonas commoda (strain RCC299 / NOUM17 / CCMP2709)</name>
    <name type="common">Picoplanktonic green alga</name>
    <dbReference type="NCBI Taxonomy" id="296587"/>
    <lineage>
        <taxon>Eukaryota</taxon>
        <taxon>Viridiplantae</taxon>
        <taxon>Chlorophyta</taxon>
        <taxon>Mamiellophyceae</taxon>
        <taxon>Mamiellales</taxon>
        <taxon>Mamiellaceae</taxon>
        <taxon>Micromonas</taxon>
    </lineage>
</organism>
<gene>
    <name evidence="3" type="ORF">MICPUN_61350</name>
</gene>
<accession>C1ECA5</accession>
<evidence type="ECO:0000313" key="4">
    <source>
        <dbReference type="Proteomes" id="UP000002009"/>
    </source>
</evidence>
<dbReference type="InParanoid" id="C1ECA5"/>
<feature type="transmembrane region" description="Helical" evidence="1">
    <location>
        <begin position="114"/>
        <end position="135"/>
    </location>
</feature>
<dbReference type="OrthoDB" id="202234at2759"/>
<protein>
    <recommendedName>
        <fullName evidence="2">Phospholipid/glycerol acyltransferase domain-containing protein</fullName>
    </recommendedName>
</protein>
<dbReference type="GO" id="GO:0016746">
    <property type="term" value="F:acyltransferase activity"/>
    <property type="evidence" value="ECO:0007669"/>
    <property type="project" value="InterPro"/>
</dbReference>